<evidence type="ECO:0000313" key="12">
    <source>
        <dbReference type="Proteomes" id="UP000481858"/>
    </source>
</evidence>
<keyword evidence="5" id="KW-0256">Endoplasmic reticulum</keyword>
<accession>A0A7C8IK32</accession>
<comment type="caution">
    <text evidence="11">The sequence shown here is derived from an EMBL/GenBank/DDBJ whole genome shotgun (WGS) entry which is preliminary data.</text>
</comment>
<evidence type="ECO:0000256" key="6">
    <source>
        <dbReference type="ARBA" id="ARBA00023128"/>
    </source>
</evidence>
<feature type="compositionally biased region" description="Acidic residues" evidence="8">
    <location>
        <begin position="1385"/>
        <end position="1396"/>
    </location>
</feature>
<organism evidence="11 12">
    <name type="scientific">Xylaria multiplex</name>
    <dbReference type="NCBI Taxonomy" id="323545"/>
    <lineage>
        <taxon>Eukaryota</taxon>
        <taxon>Fungi</taxon>
        <taxon>Dikarya</taxon>
        <taxon>Ascomycota</taxon>
        <taxon>Pezizomycotina</taxon>
        <taxon>Sordariomycetes</taxon>
        <taxon>Xylariomycetidae</taxon>
        <taxon>Xylariales</taxon>
        <taxon>Xylariaceae</taxon>
        <taxon>Xylaria</taxon>
    </lineage>
</organism>
<feature type="compositionally biased region" description="Acidic residues" evidence="8">
    <location>
        <begin position="1247"/>
        <end position="1258"/>
    </location>
</feature>
<dbReference type="SUPFAM" id="SSF53474">
    <property type="entry name" value="alpha/beta-Hydrolases"/>
    <property type="match status" value="2"/>
</dbReference>
<feature type="compositionally biased region" description="Polar residues" evidence="8">
    <location>
        <begin position="1350"/>
        <end position="1378"/>
    </location>
</feature>
<dbReference type="InterPro" id="IPR056884">
    <property type="entry name" value="NPHP3-like_N"/>
</dbReference>
<dbReference type="GO" id="GO:0016020">
    <property type="term" value="C:membrane"/>
    <property type="evidence" value="ECO:0007669"/>
    <property type="project" value="UniProtKB-SubCell"/>
</dbReference>
<dbReference type="GO" id="GO:0005739">
    <property type="term" value="C:mitochondrion"/>
    <property type="evidence" value="ECO:0007669"/>
    <property type="project" value="UniProtKB-SubCell"/>
</dbReference>
<feature type="region of interest" description="Disordered" evidence="8">
    <location>
        <begin position="1218"/>
        <end position="1262"/>
    </location>
</feature>
<dbReference type="PANTHER" id="PTHR48182">
    <property type="entry name" value="PROTEIN SERAC1"/>
    <property type="match status" value="1"/>
</dbReference>
<dbReference type="Gene3D" id="3.40.50.300">
    <property type="entry name" value="P-loop containing nucleotide triphosphate hydrolases"/>
    <property type="match status" value="1"/>
</dbReference>
<evidence type="ECO:0000256" key="7">
    <source>
        <dbReference type="ARBA" id="ARBA00023136"/>
    </source>
</evidence>
<feature type="compositionally biased region" description="Polar residues" evidence="8">
    <location>
        <begin position="1220"/>
        <end position="1231"/>
    </location>
</feature>
<feature type="region of interest" description="Disordered" evidence="8">
    <location>
        <begin position="1326"/>
        <end position="1396"/>
    </location>
</feature>
<dbReference type="GO" id="GO:0005783">
    <property type="term" value="C:endoplasmic reticulum"/>
    <property type="evidence" value="ECO:0007669"/>
    <property type="project" value="UniProtKB-SubCell"/>
</dbReference>
<dbReference type="InterPro" id="IPR000073">
    <property type="entry name" value="AB_hydrolase_1"/>
</dbReference>
<evidence type="ECO:0000259" key="10">
    <source>
        <dbReference type="Pfam" id="PF24883"/>
    </source>
</evidence>
<dbReference type="InParanoid" id="A0A7C8IK32"/>
<dbReference type="InterPro" id="IPR027417">
    <property type="entry name" value="P-loop_NTPase"/>
</dbReference>
<proteinExistence type="predicted"/>
<protein>
    <submittedName>
        <fullName evidence="11">Uncharacterized protein</fullName>
    </submittedName>
</protein>
<dbReference type="Gene3D" id="3.40.50.1820">
    <property type="entry name" value="alpha/beta hydrolase"/>
    <property type="match status" value="2"/>
</dbReference>
<evidence type="ECO:0000256" key="8">
    <source>
        <dbReference type="SAM" id="MobiDB-lite"/>
    </source>
</evidence>
<dbReference type="InterPro" id="IPR029058">
    <property type="entry name" value="AB_hydrolase_fold"/>
</dbReference>
<evidence type="ECO:0000256" key="4">
    <source>
        <dbReference type="ARBA" id="ARBA00022737"/>
    </source>
</evidence>
<keyword evidence="6" id="KW-0496">Mitochondrion</keyword>
<evidence type="ECO:0000256" key="3">
    <source>
        <dbReference type="ARBA" id="ARBA00004370"/>
    </source>
</evidence>
<keyword evidence="4" id="KW-0677">Repeat</keyword>
<evidence type="ECO:0000256" key="2">
    <source>
        <dbReference type="ARBA" id="ARBA00004240"/>
    </source>
</evidence>
<dbReference type="OrthoDB" id="4741884at2759"/>
<evidence type="ECO:0000256" key="1">
    <source>
        <dbReference type="ARBA" id="ARBA00004173"/>
    </source>
</evidence>
<feature type="compositionally biased region" description="Basic and acidic residues" evidence="8">
    <location>
        <begin position="1232"/>
        <end position="1246"/>
    </location>
</feature>
<comment type="subcellular location">
    <subcellularLocation>
        <location evidence="2">Endoplasmic reticulum</location>
    </subcellularLocation>
    <subcellularLocation>
        <location evidence="3">Membrane</location>
    </subcellularLocation>
    <subcellularLocation>
        <location evidence="1">Mitochondrion</location>
    </subcellularLocation>
</comment>
<evidence type="ECO:0000256" key="5">
    <source>
        <dbReference type="ARBA" id="ARBA00022824"/>
    </source>
</evidence>
<dbReference type="Proteomes" id="UP000481858">
    <property type="component" value="Unassembled WGS sequence"/>
</dbReference>
<dbReference type="PANTHER" id="PTHR48182:SF2">
    <property type="entry name" value="PROTEIN SERAC1"/>
    <property type="match status" value="1"/>
</dbReference>
<dbReference type="Pfam" id="PF12697">
    <property type="entry name" value="Abhydrolase_6"/>
    <property type="match status" value="1"/>
</dbReference>
<name>A0A7C8IK32_9PEZI</name>
<dbReference type="Pfam" id="PF24883">
    <property type="entry name" value="NPHP3_N"/>
    <property type="match status" value="1"/>
</dbReference>
<evidence type="ECO:0000313" key="11">
    <source>
        <dbReference type="EMBL" id="KAF2965666.1"/>
    </source>
</evidence>
<keyword evidence="7" id="KW-0472">Membrane</keyword>
<sequence>MASQSGADDEWLKPPPSTLGLHQVYPDRRIRSNLSLDVVFVHGLGGDSYSTWTGSKGLWIRDLLPKSPFYEDARILTFGYDARAFLRPFSKSTRGRTFTFAEALLSDLRDKRISPTAKKRPIIFLGHSLGGIVIKAALRHAHALESLYGDILEATKAIVFFGTPHQGADAAAWAAMLGGLGKIIGVQSTEVVEELKRWSDPLVELTTTFSGLLPRFDITTYCETKKINGILVVPQGSAKLGHENEQSRDLVGNHREICKFTEDDPNWHIVIGRLEAVVEQIQISNELLPEAPKNYPSTKVRTVVDQQDDRLATRFKQLTLEYKLHILMQPIMRDFIGLKLLWPTDGNKLHEHKQDIVLVHSLRSGSVSGWQDEDQSLWPAELLAQDLKTARIFSFGYDQESSSVRSDDLCESGSVFNHGEALCGDLRDKQKGARSITFIGHGTGGIVIKSLRRCAQALCYSQSRQTHFGFILKKTKHVIFLDTPHLGLNEDAWCSVSGGALSERSKGQWALWSTVLSDLRRTFAEISVRFNITSACASLTDRPKGFKDDITPGDSGLTQLPNEIRLYLEGVDHKSISKFHKNTVNYDRLLDRIRTGMTCLTIDEEQIQRLRRWIGGGLESHAQSETWNRAAHERNLDRYHPNTCQWLFADPKFKSWSEKSNSDPILWLTAPGGTGKSVMCSMVIDAISRQKQPPATPYLMVTFNQERSKSQIAALLASQLLDHVLKERQGIDTEALSLLAQNASICDNVYSLIDLLVSQCPSVFFFLDGVNETYMADSGDSPKRRDELQRLNDDLKMTLTFLRDLARGNQETRIRLWCSSQKTNSVVSWVDQLGGVELAVDESIVQADVSLYLSKIKQETLNRIPNELQRLIVERLLDGRAGANFRWAHMMKDILRDPKLTPDDLVEMVQKGLPSDLREIYARRVEELMKLDKKDEQDGKWPLAGHILSLVTFARRPLKVEELQEALTILRGPVRTSHYEYKYCDNLIVDKLVPREAILHYCAPLVDFVPVHQGSKDGYMTLSHWSVVKFLRPSATRDEGGKREENFPGTRPVEWDLADYVDQDFMADACFKYLSQNRYSTLLKKTPTADFEVATSHGHENVQGHHFLRYASKYWYKHLDASGFGRYDQVKSFILSPQFLTAIQIQSLFLSGHFINNFDHVETNLRVMKQNLPEWFDKCQEGRDILAHGNPLFYWEDIIIQGKYIIKSRRKLIDRDFGASSPTQRQNPSSQKDVHPDVRPGSHDEKSDDDDDYDDDYDTSSRESDEILEDFQGLVSSAEEFCALISDSDWSDDDNILSSRASSLDERPSAIVDEGKIGDIFGFEDEENDELSSSPGVGSNLNSECDIESETASSSPFDLASSTDRLETSQSLVGSNADNKLRDDELSDDGRDDDDELAYQPSVASTISPFSTWTCGKCGAEIISPYLRLEGRNESISYQCSLCKISLNQDQYNLCSECFEEGSWCEKTDHQLRKVRFKYSTLRVVWLDTISPRDARPVINIAVEQIETGASPSSQLVFRYSARDSSMLHNSRPVMHPALPLLIYTLDGRRFLFANVLENTYFVHNVPFNDAETSHTGGNTCIPVSVHMQFSLCGYYLHIARVTSRREAADMAPTKLFIQVITLALCRKDVCSGRPRTLAPCSGIELGKWRTTAVYQLPFAITWTNTDLYVSLSREFLRVFKFSHLVKEEKRETSKSSNPAAVDSNVYTLSKGLALPRSARFRSVNFFPATDRGAARIVLGSVYGNQPQPPAVIYLSAENMGNWVKAGDAILTEIPTTRNDPLLEDFDADDDCDLIIPLMDFQR</sequence>
<feature type="domain" description="Nephrocystin 3-like N-terminal" evidence="10">
    <location>
        <begin position="642"/>
        <end position="776"/>
    </location>
</feature>
<feature type="domain" description="AB hydrolase-1" evidence="9">
    <location>
        <begin position="38"/>
        <end position="176"/>
    </location>
</feature>
<dbReference type="EMBL" id="WUBL01000108">
    <property type="protein sequence ID" value="KAF2965666.1"/>
    <property type="molecule type" value="Genomic_DNA"/>
</dbReference>
<evidence type="ECO:0000259" key="9">
    <source>
        <dbReference type="Pfam" id="PF12697"/>
    </source>
</evidence>
<keyword evidence="12" id="KW-1185">Reference proteome</keyword>
<reference evidence="11 12" key="1">
    <citation type="submission" date="2019-12" db="EMBL/GenBank/DDBJ databases">
        <title>Draft genome sequence of the ascomycete Xylaria multiplex DSM 110363.</title>
        <authorList>
            <person name="Buettner E."/>
            <person name="Kellner H."/>
        </authorList>
    </citation>
    <scope>NUCLEOTIDE SEQUENCE [LARGE SCALE GENOMIC DNA]</scope>
    <source>
        <strain evidence="11 12">DSM 110363</strain>
    </source>
</reference>
<dbReference type="InterPro" id="IPR052374">
    <property type="entry name" value="SERAC1"/>
</dbReference>
<feature type="compositionally biased region" description="Polar residues" evidence="8">
    <location>
        <begin position="1331"/>
        <end position="1343"/>
    </location>
</feature>
<gene>
    <name evidence="11" type="ORF">GQX73_g7872</name>
</gene>